<evidence type="ECO:0000313" key="7">
    <source>
        <dbReference type="EMBL" id="MDY0406838.1"/>
    </source>
</evidence>
<evidence type="ECO:0000256" key="3">
    <source>
        <dbReference type="ARBA" id="ARBA00022692"/>
    </source>
</evidence>
<protein>
    <submittedName>
        <fullName evidence="7">TerC family protein</fullName>
    </submittedName>
</protein>
<reference evidence="7 8" key="1">
    <citation type="submission" date="2023-10" db="EMBL/GenBank/DDBJ databases">
        <title>179-bfca-hs.</title>
        <authorList>
            <person name="Miliotis G."/>
            <person name="Sengupta P."/>
            <person name="Hameed A."/>
            <person name="Chuvochina M."/>
            <person name="Mcdonagh F."/>
            <person name="Simpson A.C."/>
            <person name="Singh N.K."/>
            <person name="Rekha P.D."/>
            <person name="Raman K."/>
            <person name="Hugenholtz P."/>
            <person name="Venkateswaran K."/>
        </authorList>
    </citation>
    <scope>NUCLEOTIDE SEQUENCE [LARGE SCALE GENOMIC DNA]</scope>
    <source>
        <strain evidence="7 8">179-BFC-A-HS</strain>
    </source>
</reference>
<feature type="transmembrane region" description="Helical" evidence="6">
    <location>
        <begin position="140"/>
        <end position="158"/>
    </location>
</feature>
<dbReference type="InterPro" id="IPR022301">
    <property type="entry name" value="Integral_membrane_YjbE"/>
</dbReference>
<feature type="transmembrane region" description="Helical" evidence="6">
    <location>
        <begin position="15"/>
        <end position="41"/>
    </location>
</feature>
<comment type="similarity">
    <text evidence="2">Belongs to the TerC family.</text>
</comment>
<keyword evidence="5 6" id="KW-0472">Membrane</keyword>
<organism evidence="7 8">
    <name type="scientific">Tigheibacillus jepli</name>
    <dbReference type="NCBI Taxonomy" id="3035914"/>
    <lineage>
        <taxon>Bacteria</taxon>
        <taxon>Bacillati</taxon>
        <taxon>Bacillota</taxon>
        <taxon>Bacilli</taxon>
        <taxon>Bacillales</taxon>
        <taxon>Bacillaceae</taxon>
        <taxon>Tigheibacillus</taxon>
    </lineage>
</organism>
<dbReference type="Pfam" id="PF03741">
    <property type="entry name" value="TerC"/>
    <property type="match status" value="1"/>
</dbReference>
<dbReference type="PANTHER" id="PTHR30238">
    <property type="entry name" value="MEMBRANE BOUND PREDICTED REDOX MODULATOR"/>
    <property type="match status" value="1"/>
</dbReference>
<dbReference type="EMBL" id="JAROCA020000002">
    <property type="protein sequence ID" value="MDY0406838.1"/>
    <property type="molecule type" value="Genomic_DNA"/>
</dbReference>
<keyword evidence="4 6" id="KW-1133">Transmembrane helix</keyword>
<accession>A0ABU5CN16</accession>
<feature type="transmembrane region" description="Helical" evidence="6">
    <location>
        <begin position="53"/>
        <end position="74"/>
    </location>
</feature>
<dbReference type="NCBIfam" id="TIGR03717">
    <property type="entry name" value="R_switched_YjbE"/>
    <property type="match status" value="1"/>
</dbReference>
<evidence type="ECO:0000256" key="5">
    <source>
        <dbReference type="ARBA" id="ARBA00023136"/>
    </source>
</evidence>
<dbReference type="Proteomes" id="UP001228376">
    <property type="component" value="Unassembled WGS sequence"/>
</dbReference>
<gene>
    <name evidence="7" type="ORF">P5G51_017075</name>
</gene>
<evidence type="ECO:0000313" key="8">
    <source>
        <dbReference type="Proteomes" id="UP001228376"/>
    </source>
</evidence>
<evidence type="ECO:0000256" key="1">
    <source>
        <dbReference type="ARBA" id="ARBA00004141"/>
    </source>
</evidence>
<dbReference type="InterPro" id="IPR005496">
    <property type="entry name" value="Integral_membrane_TerC"/>
</dbReference>
<comment type="caution">
    <text evidence="7">The sequence shown here is derived from an EMBL/GenBank/DDBJ whole genome shotgun (WGS) entry which is preliminary data.</text>
</comment>
<evidence type="ECO:0000256" key="4">
    <source>
        <dbReference type="ARBA" id="ARBA00022989"/>
    </source>
</evidence>
<keyword evidence="8" id="KW-1185">Reference proteome</keyword>
<proteinExistence type="inferred from homology"/>
<sequence>MERGNNVLGIEFSTASLLILLKIIAIDIVLSGDNAVVIAMATRRLEKHQQNKAILLGTGGAVLLRIIFAIIIVYLLKVPFVHLIGGVLLLYIAYHVLVGDDSDTEIKSSNSLSKAIGTIILADALMSLDNVVAVAGAAKGHVGMLIIGVAISIPIMIFGSKMIVKVMDKFSWIAYVGSGILAWTAAGMILEDKLVVDTLHLNSNVEIYSLSAIVTIAVLVIGYLRNRRIN</sequence>
<evidence type="ECO:0000256" key="6">
    <source>
        <dbReference type="SAM" id="Phobius"/>
    </source>
</evidence>
<name>A0ABU5CN16_9BACI</name>
<comment type="subcellular location">
    <subcellularLocation>
        <location evidence="1">Membrane</location>
        <topology evidence="1">Multi-pass membrane protein</topology>
    </subcellularLocation>
</comment>
<keyword evidence="3 6" id="KW-0812">Transmembrane</keyword>
<feature type="transmembrane region" description="Helical" evidence="6">
    <location>
        <begin position="80"/>
        <end position="99"/>
    </location>
</feature>
<evidence type="ECO:0000256" key="2">
    <source>
        <dbReference type="ARBA" id="ARBA00007511"/>
    </source>
</evidence>
<feature type="transmembrane region" description="Helical" evidence="6">
    <location>
        <begin position="111"/>
        <end position="128"/>
    </location>
</feature>
<dbReference type="PANTHER" id="PTHR30238:SF4">
    <property type="entry name" value="SLL1022 PROTEIN"/>
    <property type="match status" value="1"/>
</dbReference>
<feature type="transmembrane region" description="Helical" evidence="6">
    <location>
        <begin position="170"/>
        <end position="190"/>
    </location>
</feature>
<feature type="transmembrane region" description="Helical" evidence="6">
    <location>
        <begin position="205"/>
        <end position="224"/>
    </location>
</feature>